<organism evidence="1 2">
    <name type="scientific">Xylella taiwanensis</name>
    <dbReference type="NCBI Taxonomy" id="1444770"/>
    <lineage>
        <taxon>Bacteria</taxon>
        <taxon>Pseudomonadati</taxon>
        <taxon>Pseudomonadota</taxon>
        <taxon>Gammaproteobacteria</taxon>
        <taxon>Lysobacterales</taxon>
        <taxon>Lysobacteraceae</taxon>
        <taxon>Xylella</taxon>
    </lineage>
</organism>
<evidence type="ECO:0000313" key="2">
    <source>
        <dbReference type="Proteomes" id="UP000020406"/>
    </source>
</evidence>
<proteinExistence type="predicted"/>
<dbReference type="Proteomes" id="UP000020406">
    <property type="component" value="Unassembled WGS sequence"/>
</dbReference>
<gene>
    <name evidence="1" type="ORF">AF72_07290</name>
</gene>
<dbReference type="AlphaFoldDB" id="Z9JJI3"/>
<dbReference type="PATRIC" id="fig|1444770.3.peg.1734"/>
<accession>Z9JJI3</accession>
<evidence type="ECO:0000313" key="1">
    <source>
        <dbReference type="EMBL" id="EWS78128.1"/>
    </source>
</evidence>
<name>Z9JJI3_9GAMM</name>
<protein>
    <submittedName>
        <fullName evidence="1">Uncharacterized protein</fullName>
    </submittedName>
</protein>
<sequence>MWMLLNDVAFIRKGAHRSVRTVESVPNVFIHMLGNEGNALDECLTRCI</sequence>
<dbReference type="EMBL" id="JDSQ01000010">
    <property type="protein sequence ID" value="EWS78128.1"/>
    <property type="molecule type" value="Genomic_DNA"/>
</dbReference>
<comment type="caution">
    <text evidence="1">The sequence shown here is derived from an EMBL/GenBank/DDBJ whole genome shotgun (WGS) entry which is preliminary data.</text>
</comment>
<reference evidence="1 2" key="1">
    <citation type="journal article" date="2014" name="Genome Announc.">
        <title>Draft Genome Sequence of Xylella fastidiosa Pear Leaf Scorch Strain in Taiwan.</title>
        <authorList>
            <person name="Su C.C."/>
            <person name="Deng W.L."/>
            <person name="Jan F.J."/>
            <person name="Chang C.J."/>
            <person name="Huang H."/>
            <person name="Chen J."/>
        </authorList>
    </citation>
    <scope>NUCLEOTIDE SEQUENCE [LARGE SCALE GENOMIC DNA]</scope>
    <source>
        <strain evidence="1 2">PLS229</strain>
    </source>
</reference>